<dbReference type="EMBL" id="AWUE01019000">
    <property type="protein sequence ID" value="OMO77119.1"/>
    <property type="molecule type" value="Genomic_DNA"/>
</dbReference>
<name>A0A1R3I3K6_9ROSI</name>
<organism evidence="1 2">
    <name type="scientific">Corchorus olitorius</name>
    <dbReference type="NCBI Taxonomy" id="93759"/>
    <lineage>
        <taxon>Eukaryota</taxon>
        <taxon>Viridiplantae</taxon>
        <taxon>Streptophyta</taxon>
        <taxon>Embryophyta</taxon>
        <taxon>Tracheophyta</taxon>
        <taxon>Spermatophyta</taxon>
        <taxon>Magnoliopsida</taxon>
        <taxon>eudicotyledons</taxon>
        <taxon>Gunneridae</taxon>
        <taxon>Pentapetalae</taxon>
        <taxon>rosids</taxon>
        <taxon>malvids</taxon>
        <taxon>Malvales</taxon>
        <taxon>Malvaceae</taxon>
        <taxon>Grewioideae</taxon>
        <taxon>Apeibeae</taxon>
        <taxon>Corchorus</taxon>
    </lineage>
</organism>
<dbReference type="AlphaFoldDB" id="A0A1R3I3K6"/>
<dbReference type="Proteomes" id="UP000187203">
    <property type="component" value="Unassembled WGS sequence"/>
</dbReference>
<sequence>MDVICIVFVLFKLKYNSNAALPITAVIAANSIITAHSKQTHTSSLISYPPPTITRCKILRLPPTRCQHLEIDWPLQSILRTGEEPNPSSST</sequence>
<proteinExistence type="predicted"/>
<keyword evidence="2" id="KW-1185">Reference proteome</keyword>
<evidence type="ECO:0000313" key="1">
    <source>
        <dbReference type="EMBL" id="OMO77119.1"/>
    </source>
</evidence>
<accession>A0A1R3I3K6</accession>
<evidence type="ECO:0000313" key="2">
    <source>
        <dbReference type="Proteomes" id="UP000187203"/>
    </source>
</evidence>
<reference evidence="2" key="1">
    <citation type="submission" date="2013-09" db="EMBL/GenBank/DDBJ databases">
        <title>Corchorus olitorius genome sequencing.</title>
        <authorList>
            <person name="Alam M."/>
            <person name="Haque M.S."/>
            <person name="Islam M.S."/>
            <person name="Emdad E.M."/>
            <person name="Islam M.M."/>
            <person name="Ahmed B."/>
            <person name="Halim A."/>
            <person name="Hossen Q.M.M."/>
            <person name="Hossain M.Z."/>
            <person name="Ahmed R."/>
            <person name="Khan M.M."/>
            <person name="Islam R."/>
            <person name="Rashid M.M."/>
            <person name="Khan S.A."/>
            <person name="Rahman M.S."/>
            <person name="Alam M."/>
            <person name="Yahiya A.S."/>
            <person name="Khan M.S."/>
            <person name="Azam M.S."/>
            <person name="Haque T."/>
            <person name="Lashkar M.Z.H."/>
            <person name="Akhand A.I."/>
            <person name="Morshed G."/>
            <person name="Roy S."/>
            <person name="Uddin K.S."/>
            <person name="Rabeya T."/>
            <person name="Hossain A.S."/>
            <person name="Chowdhury A."/>
            <person name="Snigdha A.R."/>
            <person name="Mortoza M.S."/>
            <person name="Matin S.A."/>
            <person name="Hoque S.M.E."/>
            <person name="Islam M.K."/>
            <person name="Roy D.K."/>
            <person name="Haider R."/>
            <person name="Moosa M.M."/>
            <person name="Elias S.M."/>
            <person name="Hasan A.M."/>
            <person name="Jahan S."/>
            <person name="Shafiuddin M."/>
            <person name="Mahmood N."/>
            <person name="Shommy N.S."/>
        </authorList>
    </citation>
    <scope>NUCLEOTIDE SEQUENCE [LARGE SCALE GENOMIC DNA]</scope>
    <source>
        <strain evidence="2">cv. O-4</strain>
    </source>
</reference>
<comment type="caution">
    <text evidence="1">The sequence shown here is derived from an EMBL/GenBank/DDBJ whole genome shotgun (WGS) entry which is preliminary data.</text>
</comment>
<protein>
    <submittedName>
        <fullName evidence="1">Uncharacterized protein</fullName>
    </submittedName>
</protein>
<gene>
    <name evidence="1" type="ORF">COLO4_25329</name>
</gene>